<evidence type="ECO:0000259" key="3">
    <source>
        <dbReference type="PROSITE" id="PS51212"/>
    </source>
</evidence>
<keyword evidence="2" id="KW-0732">Signal</keyword>
<dbReference type="InterPro" id="IPR002889">
    <property type="entry name" value="WSC_carb-bd"/>
</dbReference>
<protein>
    <recommendedName>
        <fullName evidence="3">WSC domain-containing protein</fullName>
    </recommendedName>
</protein>
<dbReference type="RefSeq" id="XP_030989543.1">
    <property type="nucleotide sequence ID" value="XM_031133146.1"/>
</dbReference>
<sequence>MRSAGAWLSLLASGHTVLATLCPFPNQIYDPVIGCICAPPFVGPPGLPCSLCPGGTDYFNGLCVPSCGTNEMHDPNSGVGACICITNYALYNGTCVSPCPPGTEDVSGTCMAVCLTNEIRNPINFLCDCPPPYTNNGTTCDCPTGQELFNATCTNVCPTNTVRQPSGGCSCNSPFLVDQGNCVAACGGARVPVNTVCLDPCGANMMRATNNITCVCQPTFVPDIVPGTCVCPSGQQQFNGTCLPACGPNEMRNSTSGSCECPGTFFVVLGTNDCVQTCPAGTDAVQTFCVPPCAPLQIRDSNGICQCGPDSEDDGNGGCKCVTGFQLSSSTTCVAVPTTTPASNSTSSTASPSSSTSSVSTSSGSTTSLLPTVVTPSSTSSSSTSSSSSSPSSTSTSGPMPPQVGDFSVVGCTGSDQSFPSFRLQTSSVNMTLEMCTAACSNFLYAGVHIGNCYCANTFDNVVTVQRGLCNIPCPGNPDESCGGSRQAASRLARRQTGLVPADALLAVYINDPIASTATLPVPATTSSSSSTLPPAASTTAAAAQTTGVTTSTATAVATATSTAYPCAGGYCNQAGWFFELCQGFPNPGEVVFVMEACTCAGGWQFVVAGCDGASCGSLAVYRAVPCQAGVVYTNVTVYQPQACATCAGGVTFVQGSGSSSSGSGSGSGSASSTTSVVVVAAGANRIASFVSTLMVAVGAFALLI</sequence>
<accession>A0A507AGC5</accession>
<evidence type="ECO:0000313" key="5">
    <source>
        <dbReference type="Proteomes" id="UP000319257"/>
    </source>
</evidence>
<comment type="caution">
    <text evidence="4">The sequence shown here is derived from an EMBL/GenBank/DDBJ whole genome shotgun (WGS) entry which is preliminary data.</text>
</comment>
<feature type="domain" description="WSC" evidence="3">
    <location>
        <begin position="406"/>
        <end position="498"/>
    </location>
</feature>
<evidence type="ECO:0000313" key="4">
    <source>
        <dbReference type="EMBL" id="TPX07832.1"/>
    </source>
</evidence>
<dbReference type="SMART" id="SM00321">
    <property type="entry name" value="WSC"/>
    <property type="match status" value="1"/>
</dbReference>
<organism evidence="4 5">
    <name type="scientific">Thyridium curvatum</name>
    <dbReference type="NCBI Taxonomy" id="1093900"/>
    <lineage>
        <taxon>Eukaryota</taxon>
        <taxon>Fungi</taxon>
        <taxon>Dikarya</taxon>
        <taxon>Ascomycota</taxon>
        <taxon>Pezizomycotina</taxon>
        <taxon>Sordariomycetes</taxon>
        <taxon>Sordariomycetidae</taxon>
        <taxon>Thyridiales</taxon>
        <taxon>Thyridiaceae</taxon>
        <taxon>Thyridium</taxon>
    </lineage>
</organism>
<evidence type="ECO:0000256" key="1">
    <source>
        <dbReference type="SAM" id="MobiDB-lite"/>
    </source>
</evidence>
<dbReference type="InterPro" id="IPR009030">
    <property type="entry name" value="Growth_fac_rcpt_cys_sf"/>
</dbReference>
<keyword evidence="5" id="KW-1185">Reference proteome</keyword>
<name>A0A507AGC5_9PEZI</name>
<dbReference type="InParanoid" id="A0A507AGC5"/>
<gene>
    <name evidence="4" type="ORF">E0L32_010519</name>
</gene>
<proteinExistence type="predicted"/>
<dbReference type="GeneID" id="41977966"/>
<dbReference type="STRING" id="1093900.A0A507AGC5"/>
<dbReference type="SUPFAM" id="SSF57184">
    <property type="entry name" value="Growth factor receptor domain"/>
    <property type="match status" value="2"/>
</dbReference>
<reference evidence="4 5" key="1">
    <citation type="submission" date="2019-06" db="EMBL/GenBank/DDBJ databases">
        <title>Draft genome sequence of the filamentous fungus Phialemoniopsis curvata isolated from diesel fuel.</title>
        <authorList>
            <person name="Varaljay V.A."/>
            <person name="Lyon W.J."/>
            <person name="Crouch A.L."/>
            <person name="Drake C.E."/>
            <person name="Hollomon J.M."/>
            <person name="Nadeau L.J."/>
            <person name="Nunn H.S."/>
            <person name="Stevenson B.S."/>
            <person name="Bojanowski C.L."/>
            <person name="Crookes-Goodson W.J."/>
        </authorList>
    </citation>
    <scope>NUCLEOTIDE SEQUENCE [LARGE SCALE GENOMIC DNA]</scope>
    <source>
        <strain evidence="4 5">D216</strain>
    </source>
</reference>
<dbReference type="AlphaFoldDB" id="A0A507AGC5"/>
<dbReference type="Proteomes" id="UP000319257">
    <property type="component" value="Unassembled WGS sequence"/>
</dbReference>
<feature type="signal peptide" evidence="2">
    <location>
        <begin position="1"/>
        <end position="19"/>
    </location>
</feature>
<feature type="compositionally biased region" description="Low complexity" evidence="1">
    <location>
        <begin position="340"/>
        <end position="398"/>
    </location>
</feature>
<feature type="chain" id="PRO_5021484001" description="WSC domain-containing protein" evidence="2">
    <location>
        <begin position="20"/>
        <end position="705"/>
    </location>
</feature>
<feature type="region of interest" description="Disordered" evidence="1">
    <location>
        <begin position="340"/>
        <end position="407"/>
    </location>
</feature>
<evidence type="ECO:0000256" key="2">
    <source>
        <dbReference type="SAM" id="SignalP"/>
    </source>
</evidence>
<dbReference type="OrthoDB" id="2019572at2759"/>
<dbReference type="EMBL" id="SKBQ01000085">
    <property type="protein sequence ID" value="TPX07832.1"/>
    <property type="molecule type" value="Genomic_DNA"/>
</dbReference>
<dbReference type="PROSITE" id="PS51212">
    <property type="entry name" value="WSC"/>
    <property type="match status" value="1"/>
</dbReference>